<evidence type="ECO:0000313" key="8">
    <source>
        <dbReference type="Proteomes" id="UP000001037"/>
    </source>
</evidence>
<organism evidence="7 8">
    <name type="scientific">Pyrolobus fumarii (strain DSM 11204 / 1A)</name>
    <dbReference type="NCBI Taxonomy" id="694429"/>
    <lineage>
        <taxon>Archaea</taxon>
        <taxon>Thermoproteota</taxon>
        <taxon>Thermoprotei</taxon>
        <taxon>Desulfurococcales</taxon>
        <taxon>Pyrodictiaceae</taxon>
        <taxon>Pyrolobus</taxon>
    </lineage>
</organism>
<evidence type="ECO:0000313" key="7">
    <source>
        <dbReference type="EMBL" id="AEM38433.1"/>
    </source>
</evidence>
<dbReference type="STRING" id="694429.Pyrfu_0563"/>
<dbReference type="EMBL" id="CP002838">
    <property type="protein sequence ID" value="AEM38433.1"/>
    <property type="molecule type" value="Genomic_DNA"/>
</dbReference>
<dbReference type="GO" id="GO:0005524">
    <property type="term" value="F:ATP binding"/>
    <property type="evidence" value="ECO:0007669"/>
    <property type="project" value="UniProtKB-KW"/>
</dbReference>
<sequence length="398" mass="43292">MEAKRAIEALEALVGGLRGGGYRGLAVILGEPGDVYSVVSRVEARDSLLVYWPGRGVDTARQLLRGWDMVFVGHLHERLGEEHDVVVIDAFEGLQANTLAAAAEMVRGGGVLILASHGWNGFSAPESLGLFAERLRRHIERMSINRVVIELGSGRVSTTRIESGPSRWWSGVEPRGGIPGWLARLLCCEDQVRVVEEARRLVKSYEAGVLLVTGDRGRGKSAAVGLALAALIAEKLVGDVVVTGPSEASVQTLFSWLARGLRAARIRFKAWGPGRLYHGLKGAWFRVRYLEPWRAEPAPLVVIEEAAAVGPARVRRLAGRARNTIAVTTVHGYEGSGRYWLRVLIEQLPSPRVVELRTPVRFAPGDPLEQLLNRLLLLAPSDPDQLPVCRSVSGEATG</sequence>
<dbReference type="InterPro" id="IPR013562">
    <property type="entry name" value="TmcA/NAT10_N"/>
</dbReference>
<dbReference type="eggNOG" id="arCOG01951">
    <property type="taxonomic scope" value="Archaea"/>
</dbReference>
<dbReference type="Gene3D" id="3.40.50.300">
    <property type="entry name" value="P-loop containing nucleotide triphosphate hydrolases"/>
    <property type="match status" value="1"/>
</dbReference>
<dbReference type="SUPFAM" id="SSF52540">
    <property type="entry name" value="P-loop containing nucleoside triphosphate hydrolases"/>
    <property type="match status" value="1"/>
</dbReference>
<dbReference type="InParanoid" id="G0EGY3"/>
<evidence type="ECO:0000256" key="4">
    <source>
        <dbReference type="ARBA" id="ARBA00023315"/>
    </source>
</evidence>
<dbReference type="GeneID" id="11139025"/>
<dbReference type="InterPro" id="IPR032672">
    <property type="entry name" value="TmcA/NAT10/Kre33"/>
</dbReference>
<feature type="domain" description="TmcA/NAT10 N-terminal" evidence="6">
    <location>
        <begin position="1"/>
        <end position="120"/>
    </location>
</feature>
<evidence type="ECO:0000256" key="3">
    <source>
        <dbReference type="ARBA" id="ARBA00022840"/>
    </source>
</evidence>
<reference evidence="7 8" key="1">
    <citation type="journal article" date="2011" name="Stand. Genomic Sci.">
        <title>Complete genome sequence of the hyperthermophilic chemolithoautotroph Pyrolobus fumarii type strain (1A).</title>
        <authorList>
            <person name="Anderson I."/>
            <person name="Goker M."/>
            <person name="Nolan M."/>
            <person name="Lucas S."/>
            <person name="Hammon N."/>
            <person name="Deshpande S."/>
            <person name="Cheng J.F."/>
            <person name="Tapia R."/>
            <person name="Han C."/>
            <person name="Goodwin L."/>
            <person name="Pitluck S."/>
            <person name="Huntemann M."/>
            <person name="Liolios K."/>
            <person name="Ivanova N."/>
            <person name="Pagani I."/>
            <person name="Mavromatis K."/>
            <person name="Ovchinikova G."/>
            <person name="Pati A."/>
            <person name="Chen A."/>
            <person name="Palaniappan K."/>
            <person name="Land M."/>
            <person name="Hauser L."/>
            <person name="Brambilla E.M."/>
            <person name="Huber H."/>
            <person name="Yasawong M."/>
            <person name="Rohde M."/>
            <person name="Spring S."/>
            <person name="Abt B."/>
            <person name="Sikorski J."/>
            <person name="Wirth R."/>
            <person name="Detter J.C."/>
            <person name="Woyke T."/>
            <person name="Bristow J."/>
            <person name="Eisen J.A."/>
            <person name="Markowitz V."/>
            <person name="Hugenholtz P."/>
            <person name="Kyrpides N.C."/>
            <person name="Klenk H.P."/>
            <person name="Lapidus A."/>
        </authorList>
    </citation>
    <scope>NUCLEOTIDE SEQUENCE [LARGE SCALE GENOMIC DNA]</scope>
    <source>
        <strain evidence="8">DSM 11204 / 1A</strain>
    </source>
</reference>
<keyword evidence="8" id="KW-1185">Reference proteome</keyword>
<keyword evidence="3" id="KW-0067">ATP-binding</keyword>
<dbReference type="PANTHER" id="PTHR10925:SF5">
    <property type="entry name" value="RNA CYTIDINE ACETYLTRANSFERASE"/>
    <property type="match status" value="1"/>
</dbReference>
<accession>G0EGY3</accession>
<protein>
    <submittedName>
        <fullName evidence="7">p-loop ATPase</fullName>
    </submittedName>
</protein>
<dbReference type="Pfam" id="PF08351">
    <property type="entry name" value="TmcA_N"/>
    <property type="match status" value="1"/>
</dbReference>
<dbReference type="Pfam" id="PF05127">
    <property type="entry name" value="NAT10_TcmA_helicase"/>
    <property type="match status" value="1"/>
</dbReference>
<dbReference type="KEGG" id="pfm:Pyrfu_0563"/>
<dbReference type="RefSeq" id="WP_014026110.1">
    <property type="nucleotide sequence ID" value="NC_015931.1"/>
</dbReference>
<dbReference type="GO" id="GO:1904812">
    <property type="term" value="P:rRNA acetylation involved in maturation of SSU-rRNA"/>
    <property type="evidence" value="ECO:0007669"/>
    <property type="project" value="TreeGrafter"/>
</dbReference>
<proteinExistence type="predicted"/>
<dbReference type="InterPro" id="IPR027417">
    <property type="entry name" value="P-loop_NTPase"/>
</dbReference>
<dbReference type="Proteomes" id="UP000001037">
    <property type="component" value="Chromosome"/>
</dbReference>
<keyword evidence="1" id="KW-0808">Transferase</keyword>
<evidence type="ECO:0000259" key="6">
    <source>
        <dbReference type="Pfam" id="PF08351"/>
    </source>
</evidence>
<dbReference type="InterPro" id="IPR007807">
    <property type="entry name" value="TcmA/NAT10_helicase"/>
</dbReference>
<evidence type="ECO:0000256" key="1">
    <source>
        <dbReference type="ARBA" id="ARBA00022679"/>
    </source>
</evidence>
<keyword evidence="4" id="KW-0012">Acyltransferase</keyword>
<keyword evidence="2" id="KW-0547">Nucleotide-binding</keyword>
<evidence type="ECO:0000259" key="5">
    <source>
        <dbReference type="Pfam" id="PF05127"/>
    </source>
</evidence>
<feature type="domain" description="TcmA/NAT10 helicase" evidence="5">
    <location>
        <begin position="212"/>
        <end position="378"/>
    </location>
</feature>
<dbReference type="GO" id="GO:0000049">
    <property type="term" value="F:tRNA binding"/>
    <property type="evidence" value="ECO:0007669"/>
    <property type="project" value="TreeGrafter"/>
</dbReference>
<name>G0EGY3_PYRF1</name>
<dbReference type="AlphaFoldDB" id="G0EGY3"/>
<dbReference type="PANTHER" id="PTHR10925">
    <property type="entry name" value="N-ACETYLTRANSFERASE 10"/>
    <property type="match status" value="1"/>
</dbReference>
<gene>
    <name evidence="7" type="ordered locus">Pyrfu_0563</name>
</gene>
<dbReference type="Gene3D" id="3.40.50.11040">
    <property type="match status" value="1"/>
</dbReference>
<evidence type="ECO:0000256" key="2">
    <source>
        <dbReference type="ARBA" id="ARBA00022741"/>
    </source>
</evidence>
<dbReference type="GO" id="GO:1990883">
    <property type="term" value="F:18S rRNA cytidine N-acetyltransferase activity"/>
    <property type="evidence" value="ECO:0007669"/>
    <property type="project" value="TreeGrafter"/>
</dbReference>
<dbReference type="HOGENOM" id="CLU_691907_0_0_2"/>